<accession>A0ABT9ZVV4</accession>
<protein>
    <recommendedName>
        <fullName evidence="2">ATP-grasp domain-containing protein</fullName>
    </recommendedName>
</protein>
<dbReference type="InterPro" id="IPR026838">
    <property type="entry name" value="YheC/D"/>
</dbReference>
<dbReference type="EMBL" id="JAUSUG010000010">
    <property type="protein sequence ID" value="MDQ0255349.1"/>
    <property type="molecule type" value="Genomic_DNA"/>
</dbReference>
<keyword evidence="1" id="KW-0547">Nucleotide-binding</keyword>
<proteinExistence type="predicted"/>
<keyword evidence="1" id="KW-0067">ATP-binding</keyword>
<name>A0ABT9ZVV4_9BACI</name>
<evidence type="ECO:0000256" key="1">
    <source>
        <dbReference type="PROSITE-ProRule" id="PRU00409"/>
    </source>
</evidence>
<sequence>MLSFLNRNHFGSQPDIKPLVGVFVSLSVIRKLKKQSFIYKINELCQANMEVGVDLYFFSKKDADLNKKRIKGTYFCTKTGKWTQKNFPFPDVLYYRRSDGKKSVQAFRDKLKEYGVLFLNPVADFDKWDVYNRLVQQTDMVKHLPLTIQYKQIESLNDMFNQCDRIYIKPCKGRYSRNVIRVNKKPEGGFVYSYYSNQLVVKNVDTLPELNQRLLEILKGRSAIIQQAIEGETSNQNSITDMRAEVQRNGDGEIEVVATTVRVSDTGSPVTSMRTNASVYSLDNYFKEKLHYSDERLEEIQDKINKFLITIYKGVEDVYGFFGELGIDFVLNNDGELWLIECNAKSAKAALIKSYDKATIRRAFLNPLAYAKYITSK</sequence>
<dbReference type="Proteomes" id="UP001230005">
    <property type="component" value="Unassembled WGS sequence"/>
</dbReference>
<dbReference type="Gene3D" id="3.30.470.20">
    <property type="entry name" value="ATP-grasp fold, B domain"/>
    <property type="match status" value="1"/>
</dbReference>
<dbReference type="InterPro" id="IPR011761">
    <property type="entry name" value="ATP-grasp"/>
</dbReference>
<evidence type="ECO:0000313" key="4">
    <source>
        <dbReference type="Proteomes" id="UP001230005"/>
    </source>
</evidence>
<dbReference type="Pfam" id="PF14398">
    <property type="entry name" value="ATPgrasp_YheCD"/>
    <property type="match status" value="1"/>
</dbReference>
<keyword evidence="4" id="KW-1185">Reference proteome</keyword>
<dbReference type="SUPFAM" id="SSF56059">
    <property type="entry name" value="Glutathione synthetase ATP-binding domain-like"/>
    <property type="match status" value="1"/>
</dbReference>
<gene>
    <name evidence="3" type="ORF">J2S74_002731</name>
</gene>
<comment type="caution">
    <text evidence="3">The sequence shown here is derived from an EMBL/GenBank/DDBJ whole genome shotgun (WGS) entry which is preliminary data.</text>
</comment>
<organism evidence="3 4">
    <name type="scientific">Evansella vedderi</name>
    <dbReference type="NCBI Taxonomy" id="38282"/>
    <lineage>
        <taxon>Bacteria</taxon>
        <taxon>Bacillati</taxon>
        <taxon>Bacillota</taxon>
        <taxon>Bacilli</taxon>
        <taxon>Bacillales</taxon>
        <taxon>Bacillaceae</taxon>
        <taxon>Evansella</taxon>
    </lineage>
</organism>
<evidence type="ECO:0000259" key="2">
    <source>
        <dbReference type="PROSITE" id="PS50975"/>
    </source>
</evidence>
<evidence type="ECO:0000313" key="3">
    <source>
        <dbReference type="EMBL" id="MDQ0255349.1"/>
    </source>
</evidence>
<dbReference type="PROSITE" id="PS50975">
    <property type="entry name" value="ATP_GRASP"/>
    <property type="match status" value="1"/>
</dbReference>
<reference evidence="3 4" key="1">
    <citation type="submission" date="2023-07" db="EMBL/GenBank/DDBJ databases">
        <title>Genomic Encyclopedia of Type Strains, Phase IV (KMG-IV): sequencing the most valuable type-strain genomes for metagenomic binning, comparative biology and taxonomic classification.</title>
        <authorList>
            <person name="Goeker M."/>
        </authorList>
    </citation>
    <scope>NUCLEOTIDE SEQUENCE [LARGE SCALE GENOMIC DNA]</scope>
    <source>
        <strain evidence="3 4">DSM 9768</strain>
    </source>
</reference>
<feature type="domain" description="ATP-grasp" evidence="2">
    <location>
        <begin position="137"/>
        <end position="369"/>
    </location>
</feature>
<dbReference type="RefSeq" id="WP_307326278.1">
    <property type="nucleotide sequence ID" value="NZ_JAUSUG010000010.1"/>
</dbReference>